<feature type="compositionally biased region" description="Low complexity" evidence="1">
    <location>
        <begin position="24"/>
        <end position="44"/>
    </location>
</feature>
<evidence type="ECO:0000256" key="1">
    <source>
        <dbReference type="SAM" id="MobiDB-lite"/>
    </source>
</evidence>
<gene>
    <name evidence="2" type="ORF">SNAT2548_LOCUS13683</name>
</gene>
<sequence>MSGQKAAFPFGRLTGLEEGVAARAVAGGETTAKAPRPRSAGPGSRRWRGTPRVPRTFESVQSSGESSRLLGPKHASFKEKAKQLLEQDKSERQKELEQEADGLLRRRINEERMRRPNFMTSTRAKPKTFSEFPLLGTSESAITWYMQHGTAMDGH</sequence>
<keyword evidence="3" id="KW-1185">Reference proteome</keyword>
<accession>A0A812MR51</accession>
<protein>
    <submittedName>
        <fullName evidence="2">Uncharacterized protein</fullName>
    </submittedName>
</protein>
<feature type="region of interest" description="Disordered" evidence="1">
    <location>
        <begin position="24"/>
        <end position="125"/>
    </location>
</feature>
<comment type="caution">
    <text evidence="2">The sequence shown here is derived from an EMBL/GenBank/DDBJ whole genome shotgun (WGS) entry which is preliminary data.</text>
</comment>
<dbReference type="OrthoDB" id="433175at2759"/>
<reference evidence="2" key="1">
    <citation type="submission" date="2021-02" db="EMBL/GenBank/DDBJ databases">
        <authorList>
            <person name="Dougan E. K."/>
            <person name="Rhodes N."/>
            <person name="Thang M."/>
            <person name="Chan C."/>
        </authorList>
    </citation>
    <scope>NUCLEOTIDE SEQUENCE</scope>
</reference>
<name>A0A812MR51_9DINO</name>
<feature type="compositionally biased region" description="Basic and acidic residues" evidence="1">
    <location>
        <begin position="76"/>
        <end position="114"/>
    </location>
</feature>
<proteinExistence type="predicted"/>
<dbReference type="Proteomes" id="UP000604046">
    <property type="component" value="Unassembled WGS sequence"/>
</dbReference>
<dbReference type="EMBL" id="CAJNDS010001469">
    <property type="protein sequence ID" value="CAE7261372.1"/>
    <property type="molecule type" value="Genomic_DNA"/>
</dbReference>
<organism evidence="2 3">
    <name type="scientific">Symbiodinium natans</name>
    <dbReference type="NCBI Taxonomy" id="878477"/>
    <lineage>
        <taxon>Eukaryota</taxon>
        <taxon>Sar</taxon>
        <taxon>Alveolata</taxon>
        <taxon>Dinophyceae</taxon>
        <taxon>Suessiales</taxon>
        <taxon>Symbiodiniaceae</taxon>
        <taxon>Symbiodinium</taxon>
    </lineage>
</organism>
<evidence type="ECO:0000313" key="2">
    <source>
        <dbReference type="EMBL" id="CAE7261372.1"/>
    </source>
</evidence>
<evidence type="ECO:0000313" key="3">
    <source>
        <dbReference type="Proteomes" id="UP000604046"/>
    </source>
</evidence>
<dbReference type="AlphaFoldDB" id="A0A812MR51"/>